<dbReference type="Gene3D" id="3.40.50.1970">
    <property type="match status" value="1"/>
</dbReference>
<reference evidence="6" key="1">
    <citation type="submission" date="2021-12" db="EMBL/GenBank/DDBJ databases">
        <title>Alicyclobacillaceae gen. nov., sp. nov., isolated from chalcocite enrichment system.</title>
        <authorList>
            <person name="Jiang Z."/>
        </authorList>
    </citation>
    <scope>NUCLEOTIDE SEQUENCE</scope>
    <source>
        <strain evidence="6">MYW30-H2</strain>
    </source>
</reference>
<dbReference type="CDD" id="cd08551">
    <property type="entry name" value="Fe-ADH"/>
    <property type="match status" value="1"/>
</dbReference>
<keyword evidence="2" id="KW-0560">Oxidoreductase</keyword>
<dbReference type="PROSITE" id="PS00060">
    <property type="entry name" value="ADH_IRON_2"/>
    <property type="match status" value="1"/>
</dbReference>
<evidence type="ECO:0000259" key="4">
    <source>
        <dbReference type="Pfam" id="PF00465"/>
    </source>
</evidence>
<dbReference type="RefSeq" id="WP_347439303.1">
    <property type="nucleotide sequence ID" value="NZ_CP089291.1"/>
</dbReference>
<evidence type="ECO:0000256" key="2">
    <source>
        <dbReference type="ARBA" id="ARBA00023002"/>
    </source>
</evidence>
<dbReference type="EMBL" id="CP089291">
    <property type="protein sequence ID" value="UOF92635.1"/>
    <property type="molecule type" value="Genomic_DNA"/>
</dbReference>
<organism evidence="6 7">
    <name type="scientific">Fodinisporobacter ferrooxydans</name>
    <dbReference type="NCBI Taxonomy" id="2901836"/>
    <lineage>
        <taxon>Bacteria</taxon>
        <taxon>Bacillati</taxon>
        <taxon>Bacillota</taxon>
        <taxon>Bacilli</taxon>
        <taxon>Bacillales</taxon>
        <taxon>Alicyclobacillaceae</taxon>
        <taxon>Fodinisporobacter</taxon>
    </lineage>
</organism>
<dbReference type="PANTHER" id="PTHR11496">
    <property type="entry name" value="ALCOHOL DEHYDROGENASE"/>
    <property type="match status" value="1"/>
</dbReference>
<proteinExistence type="inferred from homology"/>
<evidence type="ECO:0000256" key="1">
    <source>
        <dbReference type="ARBA" id="ARBA00007358"/>
    </source>
</evidence>
<dbReference type="PANTHER" id="PTHR11496:SF102">
    <property type="entry name" value="ALCOHOL DEHYDROGENASE 4"/>
    <property type="match status" value="1"/>
</dbReference>
<accession>A0ABY4CQ61</accession>
<dbReference type="Pfam" id="PF00465">
    <property type="entry name" value="Fe-ADH"/>
    <property type="match status" value="1"/>
</dbReference>
<dbReference type="Proteomes" id="UP000830167">
    <property type="component" value="Chromosome"/>
</dbReference>
<dbReference type="PROSITE" id="PS00913">
    <property type="entry name" value="ADH_IRON_1"/>
    <property type="match status" value="1"/>
</dbReference>
<dbReference type="Pfam" id="PF25137">
    <property type="entry name" value="ADH_Fe_C"/>
    <property type="match status" value="1"/>
</dbReference>
<dbReference type="InterPro" id="IPR001670">
    <property type="entry name" value="ADH_Fe/GldA"/>
</dbReference>
<evidence type="ECO:0000313" key="6">
    <source>
        <dbReference type="EMBL" id="UOF92635.1"/>
    </source>
</evidence>
<sequence length="392" mass="41289">MKNKPGLIEETVEFSFQLPTSIEFGFGKASRLGERIRQFGAANVFFVTDQGVEAVGLLNGIKESLQTAGIAFDTYTDVEPDPSIETINRAAQALQSKSYDCIVAVGGGSPIDVAKGIRVVSANGGSIGQYAGVNRVQKASSVPLIAIPTTSGTGSEVTIFGVYSDWENNVKITVTSPYMAATIAIVDPQLTMSLPAKMTAASGIDALAHGIETFFSTIATPASDALALQAIAIVNGNLRNVVENGSDVQARIGMSQGSLLAGMAFNNGFLGLTHAIGSALSGHCHVPHGVAIGLLLPHVIEFNRTVRPEKAAKIARIMGIKGNDDESLALQAADAAAQLVQEIGLPTKLRDVGVTEDKLSDVAKDSFKSGMMQFNPRQPSEMEVLELLQRIY</sequence>
<comment type="similarity">
    <text evidence="1">Belongs to the iron-containing alcohol dehydrogenase family.</text>
</comment>
<feature type="domain" description="Alcohol dehydrogenase iron-type/glycerol dehydrogenase GldA" evidence="4">
    <location>
        <begin position="19"/>
        <end position="188"/>
    </location>
</feature>
<keyword evidence="3" id="KW-0520">NAD</keyword>
<protein>
    <submittedName>
        <fullName evidence="6">Iron-containing alcohol dehydrogenase</fullName>
    </submittedName>
</protein>
<gene>
    <name evidence="6" type="ORF">LSG31_11000</name>
</gene>
<feature type="domain" description="Fe-containing alcohol dehydrogenase-like C-terminal" evidence="5">
    <location>
        <begin position="199"/>
        <end position="392"/>
    </location>
</feature>
<evidence type="ECO:0000259" key="5">
    <source>
        <dbReference type="Pfam" id="PF25137"/>
    </source>
</evidence>
<evidence type="ECO:0000256" key="3">
    <source>
        <dbReference type="ARBA" id="ARBA00023027"/>
    </source>
</evidence>
<dbReference type="Gene3D" id="1.20.1090.10">
    <property type="entry name" value="Dehydroquinate synthase-like - alpha domain"/>
    <property type="match status" value="1"/>
</dbReference>
<dbReference type="InterPro" id="IPR018211">
    <property type="entry name" value="ADH_Fe_CS"/>
</dbReference>
<dbReference type="InterPro" id="IPR056798">
    <property type="entry name" value="ADH_Fe_C"/>
</dbReference>
<evidence type="ECO:0000313" key="7">
    <source>
        <dbReference type="Proteomes" id="UP000830167"/>
    </source>
</evidence>
<keyword evidence="7" id="KW-1185">Reference proteome</keyword>
<dbReference type="InterPro" id="IPR039697">
    <property type="entry name" value="Alcohol_dehydrogenase_Fe"/>
</dbReference>
<dbReference type="SUPFAM" id="SSF56796">
    <property type="entry name" value="Dehydroquinate synthase-like"/>
    <property type="match status" value="1"/>
</dbReference>
<name>A0ABY4CQ61_9BACL</name>